<sequence length="408" mass="47872">MSVNKINPGNNALEFIDSRIRDEKYRGAPSSEHNRYVMIQIITILELLNKYAPNQSLMTIRTTDISKRPENNFEEFTYAQFCNEAKQKAGIGTQDAMRKNLFVDLHRMGLIIRYDKNKEITDPFSKQQVKFVSISNQGLRLIEAKNILDKYFIFSKGIDSLVGGYIDIILDILRDKEYEIDKISIYEYMFFVSAIGTESNFNINTDKAVELIKEYRNLTPIQRKSVIETLKVELNPKNYTGSKKNKRDFHNWHNKIAQVYYLLNQTVYFEVRGEQLVLKGGQNSFSEAATRLDRSLNEKYQYFVKQESVKTLGFELHHVVPLAWSENIHHFKMLDKWENMVYIDAFSHAKITQNKNRNVVLEVVKDDITLTDHSDNEVYLKHQKNILYKPANKNTMKKYNFELLNILE</sequence>
<accession>A0A2H0BYC5</accession>
<evidence type="ECO:0008006" key="3">
    <source>
        <dbReference type="Google" id="ProtNLM"/>
    </source>
</evidence>
<gene>
    <name evidence="1" type="ORF">COW98_02765</name>
</gene>
<protein>
    <recommendedName>
        <fullName evidence="3">Restriction endonuclease</fullName>
    </recommendedName>
</protein>
<reference evidence="1 2" key="1">
    <citation type="submission" date="2017-09" db="EMBL/GenBank/DDBJ databases">
        <title>Depth-based differentiation of microbial function through sediment-hosted aquifers and enrichment of novel symbionts in the deep terrestrial subsurface.</title>
        <authorList>
            <person name="Probst A.J."/>
            <person name="Ladd B."/>
            <person name="Jarett J.K."/>
            <person name="Geller-Mcgrath D.E."/>
            <person name="Sieber C.M."/>
            <person name="Emerson J.B."/>
            <person name="Anantharaman K."/>
            <person name="Thomas B.C."/>
            <person name="Malmstrom R."/>
            <person name="Stieglmeier M."/>
            <person name="Klingl A."/>
            <person name="Woyke T."/>
            <person name="Ryan C.M."/>
            <person name="Banfield J.F."/>
        </authorList>
    </citation>
    <scope>NUCLEOTIDE SEQUENCE [LARGE SCALE GENOMIC DNA]</scope>
    <source>
        <strain evidence="1">CG22_combo_CG10-13_8_21_14_all_35_9</strain>
    </source>
</reference>
<dbReference type="Proteomes" id="UP000231021">
    <property type="component" value="Unassembled WGS sequence"/>
</dbReference>
<name>A0A2H0BYC5_9BACT</name>
<dbReference type="EMBL" id="PCTB01000055">
    <property type="protein sequence ID" value="PIP62672.1"/>
    <property type="molecule type" value="Genomic_DNA"/>
</dbReference>
<dbReference type="AlphaFoldDB" id="A0A2H0BYC5"/>
<comment type="caution">
    <text evidence="1">The sequence shown here is derived from an EMBL/GenBank/DDBJ whole genome shotgun (WGS) entry which is preliminary data.</text>
</comment>
<evidence type="ECO:0000313" key="1">
    <source>
        <dbReference type="EMBL" id="PIP62672.1"/>
    </source>
</evidence>
<proteinExistence type="predicted"/>
<evidence type="ECO:0000313" key="2">
    <source>
        <dbReference type="Proteomes" id="UP000231021"/>
    </source>
</evidence>
<organism evidence="1 2">
    <name type="scientific">Candidatus Roizmanbacteria bacterium CG22_combo_CG10-13_8_21_14_all_35_9</name>
    <dbReference type="NCBI Taxonomy" id="1974861"/>
    <lineage>
        <taxon>Bacteria</taxon>
        <taxon>Candidatus Roizmaniibacteriota</taxon>
    </lineage>
</organism>